<keyword evidence="2" id="KW-1185">Reference proteome</keyword>
<dbReference type="EMBL" id="CM023487">
    <property type="protein sequence ID" value="KAH6925730.1"/>
    <property type="molecule type" value="Genomic_DNA"/>
</dbReference>
<gene>
    <name evidence="1" type="ORF">HPB50_008992</name>
</gene>
<name>A0ACB7RU60_HYAAI</name>
<evidence type="ECO:0000313" key="2">
    <source>
        <dbReference type="Proteomes" id="UP000821845"/>
    </source>
</evidence>
<organism evidence="1 2">
    <name type="scientific">Hyalomma asiaticum</name>
    <name type="common">Tick</name>
    <dbReference type="NCBI Taxonomy" id="266040"/>
    <lineage>
        <taxon>Eukaryota</taxon>
        <taxon>Metazoa</taxon>
        <taxon>Ecdysozoa</taxon>
        <taxon>Arthropoda</taxon>
        <taxon>Chelicerata</taxon>
        <taxon>Arachnida</taxon>
        <taxon>Acari</taxon>
        <taxon>Parasitiformes</taxon>
        <taxon>Ixodida</taxon>
        <taxon>Ixodoidea</taxon>
        <taxon>Ixodidae</taxon>
        <taxon>Hyalomminae</taxon>
        <taxon>Hyalomma</taxon>
    </lineage>
</organism>
<reference evidence="1" key="1">
    <citation type="submission" date="2020-05" db="EMBL/GenBank/DDBJ databases">
        <title>Large-scale comparative analyses of tick genomes elucidate their genetic diversity and vector capacities.</title>
        <authorList>
            <person name="Jia N."/>
            <person name="Wang J."/>
            <person name="Shi W."/>
            <person name="Du L."/>
            <person name="Sun Y."/>
            <person name="Zhan W."/>
            <person name="Jiang J."/>
            <person name="Wang Q."/>
            <person name="Zhang B."/>
            <person name="Ji P."/>
            <person name="Sakyi L.B."/>
            <person name="Cui X."/>
            <person name="Yuan T."/>
            <person name="Jiang B."/>
            <person name="Yang W."/>
            <person name="Lam T.T.-Y."/>
            <person name="Chang Q."/>
            <person name="Ding S."/>
            <person name="Wang X."/>
            <person name="Zhu J."/>
            <person name="Ruan X."/>
            <person name="Zhao L."/>
            <person name="Wei J."/>
            <person name="Que T."/>
            <person name="Du C."/>
            <person name="Cheng J."/>
            <person name="Dai P."/>
            <person name="Han X."/>
            <person name="Huang E."/>
            <person name="Gao Y."/>
            <person name="Liu J."/>
            <person name="Shao H."/>
            <person name="Ye R."/>
            <person name="Li L."/>
            <person name="Wei W."/>
            <person name="Wang X."/>
            <person name="Wang C."/>
            <person name="Yang T."/>
            <person name="Huo Q."/>
            <person name="Li W."/>
            <person name="Guo W."/>
            <person name="Chen H."/>
            <person name="Zhou L."/>
            <person name="Ni X."/>
            <person name="Tian J."/>
            <person name="Zhou Y."/>
            <person name="Sheng Y."/>
            <person name="Liu T."/>
            <person name="Pan Y."/>
            <person name="Xia L."/>
            <person name="Li J."/>
            <person name="Zhao F."/>
            <person name="Cao W."/>
        </authorList>
    </citation>
    <scope>NUCLEOTIDE SEQUENCE</scope>
    <source>
        <strain evidence="1">Hyas-2018</strain>
    </source>
</reference>
<dbReference type="Proteomes" id="UP000821845">
    <property type="component" value="Chromosome 7"/>
</dbReference>
<evidence type="ECO:0000313" key="1">
    <source>
        <dbReference type="EMBL" id="KAH6925730.1"/>
    </source>
</evidence>
<protein>
    <submittedName>
        <fullName evidence="1">Uncharacterized protein</fullName>
    </submittedName>
</protein>
<proteinExistence type="predicted"/>
<sequence>MCIALPGAFAAYHGKLIGTIRTYYHELSGTVYAATARSVVITHLNYDGMGPAAHFWAGLKSELDYNGDQLLDEEQSTKVLKAYTNATVFLRLPRKVNEYRSLGVFCELFGADFGNVKIPEGYELPKEHSLGKLSSKQHNTKAAEVILKDSATMLLKGFEYDASCPGSAFLVSGPTANTKPDQLTYLIHENGKSDTLKSYDKKDVTVTLPVGHNWNEFRWFSVYCSDSKESYADIAIDQAAAEKLPLHDPKSVVPLESTEPESTDNNAGVLCAYYGKLIGQIVTQAHSFSGTVYAASDKSIIITNLNYDGNGPAAFFWASTKADRLELHDEQLPDEHGSTNVLKAYHNAVVLLKLPRKITEYKAIGMYCKAAETEFGHVTIKDFKLPTAQSLGKLTAKQHNTMANEVILTDSATMVLKGFEYGASCPGSAFFVAGPSADPKPEQLTHLLHDNGQSSKLGSYDKKDVTIRLPAGHHWNEFKWFSVYCSDAKQSYADVSIKQSVAEMLPLHDPTKVPPPSEEEDLRLISVALRRVVVIALLPVLPSPFYLEEGANVGNDVSYKCAPRLPGRQRDANLGIPFAP</sequence>
<comment type="caution">
    <text evidence="1">The sequence shown here is derived from an EMBL/GenBank/DDBJ whole genome shotgun (WGS) entry which is preliminary data.</text>
</comment>
<accession>A0ACB7RU60</accession>